<evidence type="ECO:0000256" key="2">
    <source>
        <dbReference type="ARBA" id="ARBA00022670"/>
    </source>
</evidence>
<dbReference type="InterPro" id="IPR051794">
    <property type="entry name" value="PG_Endopeptidase_C40"/>
</dbReference>
<evidence type="ECO:0000313" key="9">
    <source>
        <dbReference type="EMBL" id="GLF99736.1"/>
    </source>
</evidence>
<evidence type="ECO:0000256" key="5">
    <source>
        <dbReference type="SAM" id="Coils"/>
    </source>
</evidence>
<feature type="coiled-coil region" evidence="5">
    <location>
        <begin position="78"/>
        <end position="133"/>
    </location>
</feature>
<comment type="caution">
    <text evidence="9">The sequence shown here is derived from an EMBL/GenBank/DDBJ whole genome shotgun (WGS) entry which is preliminary data.</text>
</comment>
<keyword evidence="7" id="KW-0732">Signal</keyword>
<dbReference type="InterPro" id="IPR038765">
    <property type="entry name" value="Papain-like_cys_pep_sf"/>
</dbReference>
<dbReference type="Proteomes" id="UP001291653">
    <property type="component" value="Unassembled WGS sequence"/>
</dbReference>
<feature type="chain" id="PRO_5046456416" evidence="7">
    <location>
        <begin position="29"/>
        <end position="412"/>
    </location>
</feature>
<proteinExistence type="inferred from homology"/>
<evidence type="ECO:0000256" key="7">
    <source>
        <dbReference type="SAM" id="SignalP"/>
    </source>
</evidence>
<protein>
    <submittedName>
        <fullName evidence="9">NlpC/P60 family protein</fullName>
    </submittedName>
</protein>
<feature type="domain" description="NlpC/P60" evidence="8">
    <location>
        <begin position="296"/>
        <end position="412"/>
    </location>
</feature>
<dbReference type="EMBL" id="BSBI01000023">
    <property type="protein sequence ID" value="GLF99736.1"/>
    <property type="molecule type" value="Genomic_DNA"/>
</dbReference>
<feature type="compositionally biased region" description="Low complexity" evidence="6">
    <location>
        <begin position="29"/>
        <end position="45"/>
    </location>
</feature>
<feature type="compositionally biased region" description="Pro residues" evidence="6">
    <location>
        <begin position="47"/>
        <end position="63"/>
    </location>
</feature>
<reference evidence="9 10" key="1">
    <citation type="submission" date="2022-10" db="EMBL/GenBank/DDBJ databases">
        <title>Draft genome sequence of Streptomyces sp. YSPA8.</title>
        <authorList>
            <person name="Moriuchi R."/>
            <person name="Dohra H."/>
            <person name="Yamamura H."/>
            <person name="Kodani S."/>
        </authorList>
    </citation>
    <scope>NUCLEOTIDE SEQUENCE [LARGE SCALE GENOMIC DNA]</scope>
    <source>
        <strain evidence="9 10">YSPA8</strain>
    </source>
</reference>
<feature type="coiled-coil region" evidence="5">
    <location>
        <begin position="204"/>
        <end position="247"/>
    </location>
</feature>
<dbReference type="SUPFAM" id="SSF54001">
    <property type="entry name" value="Cysteine proteinases"/>
    <property type="match status" value="1"/>
</dbReference>
<dbReference type="PANTHER" id="PTHR47359">
    <property type="entry name" value="PEPTIDOGLYCAN DL-ENDOPEPTIDASE CWLO"/>
    <property type="match status" value="1"/>
</dbReference>
<evidence type="ECO:0000256" key="3">
    <source>
        <dbReference type="ARBA" id="ARBA00022801"/>
    </source>
</evidence>
<accession>A0ABQ5PAY4</accession>
<dbReference type="Pfam" id="PF00877">
    <property type="entry name" value="NLPC_P60"/>
    <property type="match status" value="1"/>
</dbReference>
<organism evidence="9 10">
    <name type="scientific">Streptomyces yaizuensis</name>
    <dbReference type="NCBI Taxonomy" id="2989713"/>
    <lineage>
        <taxon>Bacteria</taxon>
        <taxon>Bacillati</taxon>
        <taxon>Actinomycetota</taxon>
        <taxon>Actinomycetes</taxon>
        <taxon>Kitasatosporales</taxon>
        <taxon>Streptomycetaceae</taxon>
        <taxon>Streptomyces</taxon>
    </lineage>
</organism>
<evidence type="ECO:0000256" key="6">
    <source>
        <dbReference type="SAM" id="MobiDB-lite"/>
    </source>
</evidence>
<keyword evidence="3" id="KW-0378">Hydrolase</keyword>
<evidence type="ECO:0000256" key="1">
    <source>
        <dbReference type="ARBA" id="ARBA00007074"/>
    </source>
</evidence>
<sequence length="412" mass="43383">MIRRRCATAALTVVCALAVLAAPGTALAAPPAGPGASALLPQGAPRAPEPPGPPGPPGLPPETSPSSPSSLERVRLEIAELYDRAVSATDAYNRAEERTERQSAEMARLTEAIDRGRARIDRLQAQAGAAAREQYRGGGLPSSAQLLLADDPGMFLDGADRFRQSLKATGDLLTELDRAQSELETYTRDASAEWRRLEADRRAREKAKQEINARVEEARRLEGRLAKEERERLLALEREAAARAQAEWLRTTRLNDGTGGTGGSDGGDGGGGDRPSTSGGTGGTGPDGPDSGEGSGEQGTKAVAFAKAQLGKPYGWGDEGPDRFDCSGLTSQAWAAGGVTIPRTSQDQWRRLTRVGVEELRPGDLIVYNADASHVGIYIGDGRIVHSPRPGRTVTVAGAGSMKILGVVRPDA</sequence>
<name>A0ABQ5PAY4_9ACTN</name>
<feature type="signal peptide" evidence="7">
    <location>
        <begin position="1"/>
        <end position="28"/>
    </location>
</feature>
<evidence type="ECO:0000313" key="10">
    <source>
        <dbReference type="Proteomes" id="UP001291653"/>
    </source>
</evidence>
<comment type="similarity">
    <text evidence="1">Belongs to the peptidase C40 family.</text>
</comment>
<evidence type="ECO:0000259" key="8">
    <source>
        <dbReference type="PROSITE" id="PS51935"/>
    </source>
</evidence>
<keyword evidence="4" id="KW-0788">Thiol protease</keyword>
<keyword evidence="10" id="KW-1185">Reference proteome</keyword>
<evidence type="ECO:0000256" key="4">
    <source>
        <dbReference type="ARBA" id="ARBA00022807"/>
    </source>
</evidence>
<keyword evidence="5" id="KW-0175">Coiled coil</keyword>
<keyword evidence="2" id="KW-0645">Protease</keyword>
<feature type="region of interest" description="Disordered" evidence="6">
    <location>
        <begin position="29"/>
        <end position="71"/>
    </location>
</feature>
<dbReference type="PANTHER" id="PTHR47359:SF3">
    <property type="entry name" value="NLP_P60 DOMAIN-CONTAINING PROTEIN-RELATED"/>
    <property type="match status" value="1"/>
</dbReference>
<dbReference type="Gene3D" id="6.10.250.3150">
    <property type="match status" value="1"/>
</dbReference>
<dbReference type="Gene3D" id="3.90.1720.10">
    <property type="entry name" value="endopeptidase domain like (from Nostoc punctiforme)"/>
    <property type="match status" value="1"/>
</dbReference>
<feature type="compositionally biased region" description="Gly residues" evidence="6">
    <location>
        <begin position="257"/>
        <end position="297"/>
    </location>
</feature>
<gene>
    <name evidence="9" type="ORF">SYYSPA8_35585</name>
</gene>
<dbReference type="InterPro" id="IPR000064">
    <property type="entry name" value="NLP_P60_dom"/>
</dbReference>
<dbReference type="PROSITE" id="PS51935">
    <property type="entry name" value="NLPC_P60"/>
    <property type="match status" value="1"/>
</dbReference>
<dbReference type="RefSeq" id="WP_323451671.1">
    <property type="nucleotide sequence ID" value="NZ_BSBI01000023.1"/>
</dbReference>
<feature type="region of interest" description="Disordered" evidence="6">
    <location>
        <begin position="249"/>
        <end position="299"/>
    </location>
</feature>